<dbReference type="InterPro" id="IPR051177">
    <property type="entry name" value="CIK-Related_Protein"/>
</dbReference>
<dbReference type="EMBL" id="BKCJ010000782">
    <property type="protein sequence ID" value="GEU36205.1"/>
    <property type="molecule type" value="Genomic_DNA"/>
</dbReference>
<dbReference type="AlphaFoldDB" id="A0A6L2JJY4"/>
<sequence>MKENYGGCGLGRTTATWSEDDDKDKCDFETTTLPALVSVLSTAAGETLLLLVKHAELIVNKASQEHLISHVLPMLVRAYDDNDARMQKEVLKNSCTYVLARVPICSDEFEEKVRRALVIVVCLSDMVAPPIMVDPDHKIKVL</sequence>
<dbReference type="PANTHER" id="PTHR12984">
    <property type="entry name" value="SCY1-RELATED S/T PROTEIN KINASE-LIKE"/>
    <property type="match status" value="1"/>
</dbReference>
<accession>A0A6L2JJY4</accession>
<organism evidence="1">
    <name type="scientific">Tanacetum cinerariifolium</name>
    <name type="common">Dalmatian daisy</name>
    <name type="synonym">Chrysanthemum cinerariifolium</name>
    <dbReference type="NCBI Taxonomy" id="118510"/>
    <lineage>
        <taxon>Eukaryota</taxon>
        <taxon>Viridiplantae</taxon>
        <taxon>Streptophyta</taxon>
        <taxon>Embryophyta</taxon>
        <taxon>Tracheophyta</taxon>
        <taxon>Spermatophyta</taxon>
        <taxon>Magnoliopsida</taxon>
        <taxon>eudicotyledons</taxon>
        <taxon>Gunneridae</taxon>
        <taxon>Pentapetalae</taxon>
        <taxon>asterids</taxon>
        <taxon>campanulids</taxon>
        <taxon>Asterales</taxon>
        <taxon>Asteraceae</taxon>
        <taxon>Asteroideae</taxon>
        <taxon>Anthemideae</taxon>
        <taxon>Anthemidinae</taxon>
        <taxon>Tanacetum</taxon>
    </lineage>
</organism>
<reference evidence="1" key="1">
    <citation type="journal article" date="2019" name="Sci. Rep.">
        <title>Draft genome of Tanacetum cinerariifolium, the natural source of mosquito coil.</title>
        <authorList>
            <person name="Yamashiro T."/>
            <person name="Shiraishi A."/>
            <person name="Satake H."/>
            <person name="Nakayama K."/>
        </authorList>
    </citation>
    <scope>NUCLEOTIDE SEQUENCE</scope>
</reference>
<gene>
    <name evidence="1" type="ORF">Tci_008183</name>
</gene>
<dbReference type="InterPro" id="IPR011989">
    <property type="entry name" value="ARM-like"/>
</dbReference>
<dbReference type="Gene3D" id="1.25.10.10">
    <property type="entry name" value="Leucine-rich Repeat Variant"/>
    <property type="match status" value="1"/>
</dbReference>
<dbReference type="PANTHER" id="PTHR12984:SF6">
    <property type="entry name" value="SCY1-LIKE PROTEIN 2"/>
    <property type="match status" value="1"/>
</dbReference>
<protein>
    <submittedName>
        <fullName evidence="1">SCY1-like protein 2</fullName>
    </submittedName>
</protein>
<name>A0A6L2JJY4_TANCI</name>
<proteinExistence type="predicted"/>
<comment type="caution">
    <text evidence="1">The sequence shown here is derived from an EMBL/GenBank/DDBJ whole genome shotgun (WGS) entry which is preliminary data.</text>
</comment>
<evidence type="ECO:0000313" key="1">
    <source>
        <dbReference type="EMBL" id="GEU36205.1"/>
    </source>
</evidence>